<dbReference type="CDD" id="cd05402">
    <property type="entry name" value="NT_PAP_TUTase"/>
    <property type="match status" value="1"/>
</dbReference>
<dbReference type="InterPro" id="IPR054708">
    <property type="entry name" value="MTPAP-like_central"/>
</dbReference>
<dbReference type="GO" id="GO:0050265">
    <property type="term" value="F:RNA uridylyltransferase activity"/>
    <property type="evidence" value="ECO:0007669"/>
    <property type="project" value="TreeGrafter"/>
</dbReference>
<dbReference type="Gene3D" id="3.30.460.10">
    <property type="entry name" value="Beta Polymerase, domain 2"/>
    <property type="match status" value="1"/>
</dbReference>
<feature type="compositionally biased region" description="Low complexity" evidence="1">
    <location>
        <begin position="423"/>
        <end position="433"/>
    </location>
</feature>
<dbReference type="PANTHER" id="PTHR12271">
    <property type="entry name" value="POLY A POLYMERASE CID PAP -RELATED"/>
    <property type="match status" value="1"/>
</dbReference>
<dbReference type="InterPro" id="IPR043519">
    <property type="entry name" value="NT_sf"/>
</dbReference>
<dbReference type="SUPFAM" id="SSF81631">
    <property type="entry name" value="PAP/OAS1 substrate-binding domain"/>
    <property type="match status" value="1"/>
</dbReference>
<dbReference type="Gene3D" id="1.10.1410.10">
    <property type="match status" value="1"/>
</dbReference>
<evidence type="ECO:0000313" key="3">
    <source>
        <dbReference type="EMBL" id="JAT41305.1"/>
    </source>
</evidence>
<accession>A0A1D1XFY8</accession>
<sequence>MLTTMDYRHSSHANGTMYSLLESSLDNILSFIKPLEEDRLRRLNTINDVRNAIQPVASLKGAAVNPFGSFISNLYTKWGDLDISIQVSPSPYSSVGRKQKQNLLRDIMKVLRKTGWGTIQFIPQARVPLLVFESRYRNISCDISIDNHVGQIKSKMFLWLAEIDGRFRDMVLLIKEWAKAHNINDPKAGTLNSYSLCLLVIFHFQTCSPAILPPLKDIYGGNLADDFTGMRFVSERQIEDLCAANIAKFRSQGGKNDSTLQKLLTSFFEKFCRIQNLATVYVICTYSGKWESIWNNPIWMEKRYQLFVEDPFEIPDNAARAVAERGLPIISNAFADTYRSLSSARVLSDRNALLSILVRPHVVPQIGRTPGIQHSNHGAYGYENRIEANYARTQGTHVQTYTRSGVPLHYQFKNVLELDSDRPSSSSTSSPRRQGAGKNREQTWKPRYS</sequence>
<feature type="region of interest" description="Disordered" evidence="1">
    <location>
        <begin position="417"/>
        <end position="449"/>
    </location>
</feature>
<evidence type="ECO:0000259" key="2">
    <source>
        <dbReference type="Pfam" id="PF22600"/>
    </source>
</evidence>
<dbReference type="PANTHER" id="PTHR12271:SF123">
    <property type="entry name" value="PROTEIN HESO1"/>
    <property type="match status" value="1"/>
</dbReference>
<protein>
    <submittedName>
        <fullName evidence="3">Poly(A) RNA polymerase cid11</fullName>
    </submittedName>
</protein>
<dbReference type="GO" id="GO:0031123">
    <property type="term" value="P:RNA 3'-end processing"/>
    <property type="evidence" value="ECO:0007669"/>
    <property type="project" value="TreeGrafter"/>
</dbReference>
<reference evidence="3" key="1">
    <citation type="submission" date="2015-07" db="EMBL/GenBank/DDBJ databases">
        <title>Transcriptome Assembly of Anthurium amnicola.</title>
        <authorList>
            <person name="Suzuki J."/>
        </authorList>
    </citation>
    <scope>NUCLEOTIDE SEQUENCE</scope>
</reference>
<dbReference type="SUPFAM" id="SSF81301">
    <property type="entry name" value="Nucleotidyltransferase"/>
    <property type="match status" value="1"/>
</dbReference>
<feature type="compositionally biased region" description="Basic and acidic residues" evidence="1">
    <location>
        <begin position="438"/>
        <end position="449"/>
    </location>
</feature>
<evidence type="ECO:0000256" key="1">
    <source>
        <dbReference type="SAM" id="MobiDB-lite"/>
    </source>
</evidence>
<dbReference type="EMBL" id="GDJX01026631">
    <property type="protein sequence ID" value="JAT41305.1"/>
    <property type="molecule type" value="Transcribed_RNA"/>
</dbReference>
<organism evidence="3">
    <name type="scientific">Anthurium amnicola</name>
    <dbReference type="NCBI Taxonomy" id="1678845"/>
    <lineage>
        <taxon>Eukaryota</taxon>
        <taxon>Viridiplantae</taxon>
        <taxon>Streptophyta</taxon>
        <taxon>Embryophyta</taxon>
        <taxon>Tracheophyta</taxon>
        <taxon>Spermatophyta</taxon>
        <taxon>Magnoliopsida</taxon>
        <taxon>Liliopsida</taxon>
        <taxon>Araceae</taxon>
        <taxon>Pothoideae</taxon>
        <taxon>Potheae</taxon>
        <taxon>Anthurium</taxon>
    </lineage>
</organism>
<dbReference type="Pfam" id="PF22600">
    <property type="entry name" value="MTPAP-like_central"/>
    <property type="match status" value="1"/>
</dbReference>
<dbReference type="AlphaFoldDB" id="A0A1D1XFY8"/>
<feature type="domain" description="Poly(A) RNA polymerase mitochondrial-like central palm" evidence="2">
    <location>
        <begin position="22"/>
        <end position="157"/>
    </location>
</feature>
<name>A0A1D1XFY8_9ARAE</name>
<gene>
    <name evidence="3" type="primary">cid11_2</name>
    <name evidence="3" type="ORF">g.97266</name>
</gene>
<proteinExistence type="predicted"/>